<organism evidence="2 3">
    <name type="scientific">[Candida] anglica</name>
    <dbReference type="NCBI Taxonomy" id="148631"/>
    <lineage>
        <taxon>Eukaryota</taxon>
        <taxon>Fungi</taxon>
        <taxon>Dikarya</taxon>
        <taxon>Ascomycota</taxon>
        <taxon>Saccharomycotina</taxon>
        <taxon>Pichiomycetes</taxon>
        <taxon>Debaryomycetaceae</taxon>
        <taxon>Kurtzmaniella</taxon>
    </lineage>
</organism>
<sequence>MAFDDLINKAKSLAAGSDGKLDSSDYKAYAADAQDAYTEFNKKDGTFADHAKSAYSEIQTNHKAGGSSTTEAPKKEESK</sequence>
<dbReference type="EMBL" id="OZ004258">
    <property type="protein sequence ID" value="CAK7912484.1"/>
    <property type="molecule type" value="Genomic_DNA"/>
</dbReference>
<dbReference type="Proteomes" id="UP001497600">
    <property type="component" value="Chromosome F"/>
</dbReference>
<reference evidence="2 3" key="1">
    <citation type="submission" date="2024-01" db="EMBL/GenBank/DDBJ databases">
        <authorList>
            <consortium name="Genoscope - CEA"/>
            <person name="William W."/>
        </authorList>
    </citation>
    <scope>NUCLEOTIDE SEQUENCE [LARGE SCALE GENOMIC DNA]</scope>
    <source>
        <strain evidence="2 3">29B2s-10</strain>
    </source>
</reference>
<feature type="compositionally biased region" description="Polar residues" evidence="1">
    <location>
        <begin position="56"/>
        <end position="71"/>
    </location>
</feature>
<evidence type="ECO:0000313" key="3">
    <source>
        <dbReference type="Proteomes" id="UP001497600"/>
    </source>
</evidence>
<feature type="region of interest" description="Disordered" evidence="1">
    <location>
        <begin position="53"/>
        <end position="79"/>
    </location>
</feature>
<protein>
    <submittedName>
        <fullName evidence="2">Uncharacterized protein</fullName>
    </submittedName>
</protein>
<keyword evidence="3" id="KW-1185">Reference proteome</keyword>
<proteinExistence type="predicted"/>
<evidence type="ECO:0000256" key="1">
    <source>
        <dbReference type="SAM" id="MobiDB-lite"/>
    </source>
</evidence>
<evidence type="ECO:0000313" key="2">
    <source>
        <dbReference type="EMBL" id="CAK7912484.1"/>
    </source>
</evidence>
<name>A0ABP0EF06_9ASCO</name>
<gene>
    <name evidence="2" type="ORF">CAAN4_F07272</name>
</gene>
<accession>A0ABP0EF06</accession>